<gene>
    <name evidence="1" type="ORF">PMACD_LOCUS9619</name>
</gene>
<protein>
    <submittedName>
        <fullName evidence="1">Uncharacterized protein</fullName>
    </submittedName>
</protein>
<reference evidence="1" key="1">
    <citation type="submission" date="2021-02" db="EMBL/GenBank/DDBJ databases">
        <authorList>
            <person name="Steward A R."/>
        </authorList>
    </citation>
    <scope>NUCLEOTIDE SEQUENCE</scope>
</reference>
<name>A0A821U2R9_9NEOP</name>
<proteinExistence type="predicted"/>
<keyword evidence="2" id="KW-1185">Reference proteome</keyword>
<dbReference type="OrthoDB" id="7433104at2759"/>
<dbReference type="AlphaFoldDB" id="A0A821U2R9"/>
<sequence>MTIDGKTICKLIQSFPVLLILAQKHEKCLKTPFIYKPPTPTHAPEYYEAYDALIQNLFGHDCYYNKKSHEKKPCHYPEHETPIYGHGSPTYAHEYPTYAHEYPSYGSEYPTYGPSYPTSGHAIYGHSDSSIYPVLSEGNQAFTRNGFINNMTKYTYKSNYAPSQKHNVKRRVKIVVKSKGRKRSQKLKG</sequence>
<accession>A0A821U2R9</accession>
<evidence type="ECO:0000313" key="1">
    <source>
        <dbReference type="EMBL" id="CAF4881129.1"/>
    </source>
</evidence>
<dbReference type="EMBL" id="CAJOBZ010000027">
    <property type="protein sequence ID" value="CAF4881129.1"/>
    <property type="molecule type" value="Genomic_DNA"/>
</dbReference>
<dbReference type="Proteomes" id="UP000663880">
    <property type="component" value="Unassembled WGS sequence"/>
</dbReference>
<evidence type="ECO:0000313" key="2">
    <source>
        <dbReference type="Proteomes" id="UP000663880"/>
    </source>
</evidence>
<comment type="caution">
    <text evidence="1">The sequence shown here is derived from an EMBL/GenBank/DDBJ whole genome shotgun (WGS) entry which is preliminary data.</text>
</comment>
<organism evidence="1 2">
    <name type="scientific">Pieris macdunnoughi</name>
    <dbReference type="NCBI Taxonomy" id="345717"/>
    <lineage>
        <taxon>Eukaryota</taxon>
        <taxon>Metazoa</taxon>
        <taxon>Ecdysozoa</taxon>
        <taxon>Arthropoda</taxon>
        <taxon>Hexapoda</taxon>
        <taxon>Insecta</taxon>
        <taxon>Pterygota</taxon>
        <taxon>Neoptera</taxon>
        <taxon>Endopterygota</taxon>
        <taxon>Lepidoptera</taxon>
        <taxon>Glossata</taxon>
        <taxon>Ditrysia</taxon>
        <taxon>Papilionoidea</taxon>
        <taxon>Pieridae</taxon>
        <taxon>Pierinae</taxon>
        <taxon>Pieris</taxon>
    </lineage>
</organism>